<feature type="transmembrane region" description="Helical" evidence="6">
    <location>
        <begin position="418"/>
        <end position="437"/>
    </location>
</feature>
<feature type="transmembrane region" description="Helical" evidence="6">
    <location>
        <begin position="7"/>
        <end position="28"/>
    </location>
</feature>
<dbReference type="AlphaFoldDB" id="A0A9X1L1L8"/>
<comment type="subcellular location">
    <subcellularLocation>
        <location evidence="1">Cell membrane</location>
        <topology evidence="1">Multi-pass membrane protein</topology>
    </subcellularLocation>
</comment>
<keyword evidence="2" id="KW-1003">Cell membrane</keyword>
<proteinExistence type="predicted"/>
<feature type="transmembrane region" description="Helical" evidence="6">
    <location>
        <begin position="76"/>
        <end position="99"/>
    </location>
</feature>
<protein>
    <submittedName>
        <fullName evidence="7">Oligosaccharide flippase family protein</fullName>
    </submittedName>
</protein>
<evidence type="ECO:0000313" key="7">
    <source>
        <dbReference type="EMBL" id="MCA6078362.1"/>
    </source>
</evidence>
<keyword evidence="4 6" id="KW-1133">Transmembrane helix</keyword>
<keyword evidence="3 6" id="KW-0812">Transmembrane</keyword>
<feature type="transmembrane region" description="Helical" evidence="6">
    <location>
        <begin position="111"/>
        <end position="135"/>
    </location>
</feature>
<dbReference type="RefSeq" id="WP_225699222.1">
    <property type="nucleotide sequence ID" value="NZ_JAIXNE010000006.1"/>
</dbReference>
<feature type="transmembrane region" description="Helical" evidence="6">
    <location>
        <begin position="354"/>
        <end position="373"/>
    </location>
</feature>
<evidence type="ECO:0000256" key="1">
    <source>
        <dbReference type="ARBA" id="ARBA00004651"/>
    </source>
</evidence>
<feature type="transmembrane region" description="Helical" evidence="6">
    <location>
        <begin position="249"/>
        <end position="269"/>
    </location>
</feature>
<dbReference type="EMBL" id="JAIXNE010000006">
    <property type="protein sequence ID" value="MCA6078362.1"/>
    <property type="molecule type" value="Genomic_DNA"/>
</dbReference>
<evidence type="ECO:0000256" key="2">
    <source>
        <dbReference type="ARBA" id="ARBA00022475"/>
    </source>
</evidence>
<feature type="transmembrane region" description="Helical" evidence="6">
    <location>
        <begin position="290"/>
        <end position="313"/>
    </location>
</feature>
<dbReference type="PANTHER" id="PTHR30250:SF11">
    <property type="entry name" value="O-ANTIGEN TRANSPORTER-RELATED"/>
    <property type="match status" value="1"/>
</dbReference>
<dbReference type="Pfam" id="PF13440">
    <property type="entry name" value="Polysacc_synt_3"/>
    <property type="match status" value="1"/>
</dbReference>
<keyword evidence="5 6" id="KW-0472">Membrane</keyword>
<keyword evidence="8" id="KW-1185">Reference proteome</keyword>
<gene>
    <name evidence="7" type="ORF">LDX50_26045</name>
</gene>
<evidence type="ECO:0000256" key="5">
    <source>
        <dbReference type="ARBA" id="ARBA00023136"/>
    </source>
</evidence>
<feature type="transmembrane region" description="Helical" evidence="6">
    <location>
        <begin position="173"/>
        <end position="191"/>
    </location>
</feature>
<feature type="transmembrane region" description="Helical" evidence="6">
    <location>
        <begin position="443"/>
        <end position="461"/>
    </location>
</feature>
<dbReference type="Proteomes" id="UP001139409">
    <property type="component" value="Unassembled WGS sequence"/>
</dbReference>
<evidence type="ECO:0000256" key="6">
    <source>
        <dbReference type="SAM" id="Phobius"/>
    </source>
</evidence>
<evidence type="ECO:0000256" key="4">
    <source>
        <dbReference type="ARBA" id="ARBA00022989"/>
    </source>
</evidence>
<feature type="transmembrane region" description="Helical" evidence="6">
    <location>
        <begin position="147"/>
        <end position="167"/>
    </location>
</feature>
<feature type="transmembrane region" description="Helical" evidence="6">
    <location>
        <begin position="325"/>
        <end position="342"/>
    </location>
</feature>
<reference evidence="7" key="1">
    <citation type="submission" date="2021-09" db="EMBL/GenBank/DDBJ databases">
        <title>Fulvivirga sp. isolated from coastal sediment.</title>
        <authorList>
            <person name="Yu H."/>
        </authorList>
    </citation>
    <scope>NUCLEOTIDE SEQUENCE</scope>
    <source>
        <strain evidence="7">1062</strain>
    </source>
</reference>
<name>A0A9X1L1L8_9BACT</name>
<feature type="transmembrane region" description="Helical" evidence="6">
    <location>
        <begin position="43"/>
        <end position="64"/>
    </location>
</feature>
<organism evidence="7 8">
    <name type="scientific">Fulvivirga sedimenti</name>
    <dbReference type="NCBI Taxonomy" id="2879465"/>
    <lineage>
        <taxon>Bacteria</taxon>
        <taxon>Pseudomonadati</taxon>
        <taxon>Bacteroidota</taxon>
        <taxon>Cytophagia</taxon>
        <taxon>Cytophagales</taxon>
        <taxon>Fulvivirgaceae</taxon>
        <taxon>Fulvivirga</taxon>
    </lineage>
</organism>
<evidence type="ECO:0000256" key="3">
    <source>
        <dbReference type="ARBA" id="ARBA00022692"/>
    </source>
</evidence>
<dbReference type="GO" id="GO:0005886">
    <property type="term" value="C:plasma membrane"/>
    <property type="evidence" value="ECO:0007669"/>
    <property type="project" value="UniProtKB-SubCell"/>
</dbReference>
<accession>A0A9X1L1L8</accession>
<sequence>MSILKKVTFVFGAEVINILASFLITPYLSRSLSVEDNGTYNQALYLGILCAGILQLGMARVILTSLEAKPSGKNRVFWNNFNAVVSLGVFGLLVLLFFRSEIANAYSNQDLIPLLTLIAVALPFKVGLFTLNSILVHAEKVRTLARISVFFNVLKLLSLFVCIQYFNSVYLCFVALLAIDILMFLVTFYCLPNEYLRPWHFDWEGAKYQLKLALPLGMGSIILVLFNQTDRVMMSIMKSTEDFAIFHNGTIAIPFIGVLFTSIATIVLPELSKLEANDKRSEMTLLKRRVIHFSSYTTFPIICSILLFAPVLIPLYLSDKYVDSAGVFIIFNLVLFFRVNNYQDVLVAASKTRSIFTISLLSLLLNIALNYLLIPTFNYYGAAAASLLSNIILMALLFREGLRVLNARLEEVFSPGILLRVLLISVLCSSLFGLIYFILPYNLLLLILVPGAIISSYFMLWKLGIIETDFIALVRNKFPVLNRFK</sequence>
<dbReference type="PANTHER" id="PTHR30250">
    <property type="entry name" value="PST FAMILY PREDICTED COLANIC ACID TRANSPORTER"/>
    <property type="match status" value="1"/>
</dbReference>
<evidence type="ECO:0000313" key="8">
    <source>
        <dbReference type="Proteomes" id="UP001139409"/>
    </source>
</evidence>
<feature type="transmembrane region" description="Helical" evidence="6">
    <location>
        <begin position="379"/>
        <end position="398"/>
    </location>
</feature>
<feature type="transmembrane region" description="Helical" evidence="6">
    <location>
        <begin position="212"/>
        <end position="229"/>
    </location>
</feature>
<comment type="caution">
    <text evidence="7">The sequence shown here is derived from an EMBL/GenBank/DDBJ whole genome shotgun (WGS) entry which is preliminary data.</text>
</comment>
<dbReference type="InterPro" id="IPR050833">
    <property type="entry name" value="Poly_Biosynth_Transport"/>
</dbReference>